<feature type="chain" id="PRO_5043809071" evidence="1">
    <location>
        <begin position="30"/>
        <end position="109"/>
    </location>
</feature>
<comment type="caution">
    <text evidence="2">The sequence shown here is derived from an EMBL/GenBank/DDBJ whole genome shotgun (WGS) entry which is preliminary data.</text>
</comment>
<feature type="non-terminal residue" evidence="2">
    <location>
        <position position="1"/>
    </location>
</feature>
<reference evidence="2" key="1">
    <citation type="submission" date="2023-10" db="EMBL/GenBank/DDBJ databases">
        <title>Genome assembly of Pristionchus species.</title>
        <authorList>
            <person name="Yoshida K."/>
            <person name="Sommer R.J."/>
        </authorList>
    </citation>
    <scope>NUCLEOTIDE SEQUENCE</scope>
    <source>
        <strain evidence="2">RS5133</strain>
    </source>
</reference>
<name>A0AAV5VEP5_9BILA</name>
<keyword evidence="3" id="KW-1185">Reference proteome</keyword>
<evidence type="ECO:0000313" key="2">
    <source>
        <dbReference type="EMBL" id="GMT16359.1"/>
    </source>
</evidence>
<evidence type="ECO:0000256" key="1">
    <source>
        <dbReference type="SAM" id="SignalP"/>
    </source>
</evidence>
<organism evidence="2 3">
    <name type="scientific">Pristionchus fissidentatus</name>
    <dbReference type="NCBI Taxonomy" id="1538716"/>
    <lineage>
        <taxon>Eukaryota</taxon>
        <taxon>Metazoa</taxon>
        <taxon>Ecdysozoa</taxon>
        <taxon>Nematoda</taxon>
        <taxon>Chromadorea</taxon>
        <taxon>Rhabditida</taxon>
        <taxon>Rhabditina</taxon>
        <taxon>Diplogasteromorpha</taxon>
        <taxon>Diplogasteroidea</taxon>
        <taxon>Neodiplogasteridae</taxon>
        <taxon>Pristionchus</taxon>
    </lineage>
</organism>
<protein>
    <submittedName>
        <fullName evidence="2">Uncharacterized protein</fullName>
    </submittedName>
</protein>
<proteinExistence type="predicted"/>
<dbReference type="Proteomes" id="UP001432322">
    <property type="component" value="Unassembled WGS sequence"/>
</dbReference>
<dbReference type="EMBL" id="BTSY01000002">
    <property type="protein sequence ID" value="GMT16359.1"/>
    <property type="molecule type" value="Genomic_DNA"/>
</dbReference>
<evidence type="ECO:0000313" key="3">
    <source>
        <dbReference type="Proteomes" id="UP001432322"/>
    </source>
</evidence>
<gene>
    <name evidence="2" type="ORF">PFISCL1PPCAC_7656</name>
</gene>
<feature type="signal peptide" evidence="1">
    <location>
        <begin position="1"/>
        <end position="29"/>
    </location>
</feature>
<feature type="non-terminal residue" evidence="2">
    <location>
        <position position="109"/>
    </location>
</feature>
<dbReference type="AlphaFoldDB" id="A0AAV5VEP5"/>
<sequence>RRATILVVHACSRALGLLRIAALIRFVVSQRSHFVGRSAILSSFAVHLFRRFRRLRLLCRLLRRFHVRIRILLDLGLRRIQLDAPLLGHLFDAPIELVCFTIGNVQRLG</sequence>
<keyword evidence="1" id="KW-0732">Signal</keyword>
<accession>A0AAV5VEP5</accession>